<dbReference type="EMBL" id="CP017757">
    <property type="protein sequence ID" value="AQV94854.1"/>
    <property type="molecule type" value="Genomic_DNA"/>
</dbReference>
<dbReference type="Proteomes" id="UP000189627">
    <property type="component" value="Chromosome 1"/>
</dbReference>
<evidence type="ECO:0000256" key="3">
    <source>
        <dbReference type="ARBA" id="ARBA00023125"/>
    </source>
</evidence>
<keyword evidence="1" id="KW-0678">Repressor</keyword>
<dbReference type="KEGG" id="cuh:BJN34_13290"/>
<evidence type="ECO:0000256" key="2">
    <source>
        <dbReference type="ARBA" id="ARBA00023015"/>
    </source>
</evidence>
<keyword evidence="2" id="KW-0805">Transcription regulation</keyword>
<dbReference type="InterPro" id="IPR036271">
    <property type="entry name" value="Tet_transcr_reg_TetR-rel_C_sf"/>
</dbReference>
<proteinExistence type="predicted"/>
<evidence type="ECO:0000256" key="1">
    <source>
        <dbReference type="ARBA" id="ARBA00022491"/>
    </source>
</evidence>
<feature type="DNA-binding region" description="H-T-H motif" evidence="5">
    <location>
        <begin position="59"/>
        <end position="78"/>
    </location>
</feature>
<evidence type="ECO:0000256" key="5">
    <source>
        <dbReference type="PROSITE-ProRule" id="PRU00335"/>
    </source>
</evidence>
<dbReference type="PROSITE" id="PS50977">
    <property type="entry name" value="HTH_TETR_2"/>
    <property type="match status" value="1"/>
</dbReference>
<dbReference type="AlphaFoldDB" id="A0A1U9UQ67"/>
<sequence>MTETTTVPIERRSPRKRRASAASEGASPETLRAQGLRTRNAIVRVARRLLLEGGPLEFSLRAVALRAGVSVSNLQYYFPTRPAVLRAVMEPEINAYLDALKRALNSGVSPREAHDAILMKAINDARDTKFVALWRHFFSFASTDPECANLLDEWYDTLTQELARVIRAINPKYGADESMQVAALLIAMADGLALQLGTKRRKHGYLQGLDQRYLAFANDVVLGKVPGPSKS</sequence>
<keyword evidence="4" id="KW-0804">Transcription</keyword>
<evidence type="ECO:0000313" key="8">
    <source>
        <dbReference type="EMBL" id="AQV94854.1"/>
    </source>
</evidence>
<feature type="domain" description="HTH tetR-type" evidence="7">
    <location>
        <begin position="36"/>
        <end position="96"/>
    </location>
</feature>
<dbReference type="Pfam" id="PF13977">
    <property type="entry name" value="TetR_C_6"/>
    <property type="match status" value="1"/>
</dbReference>
<evidence type="ECO:0000256" key="4">
    <source>
        <dbReference type="ARBA" id="ARBA00023163"/>
    </source>
</evidence>
<dbReference type="SUPFAM" id="SSF48498">
    <property type="entry name" value="Tetracyclin repressor-like, C-terminal domain"/>
    <property type="match status" value="1"/>
</dbReference>
<keyword evidence="3 5" id="KW-0238">DNA-binding</keyword>
<name>A0A1U9UQ67_CUPNE</name>
<reference evidence="9" key="1">
    <citation type="submission" date="2017-02" db="EMBL/GenBank/DDBJ databases">
        <title>Complete genome sequence of Cupriavidus necator strain NH9, a 3-chlorobenzoate degrader.</title>
        <authorList>
            <person name="Moriuchi R."/>
            <person name="Dohra H."/>
            <person name="Ogawa N."/>
        </authorList>
    </citation>
    <scope>NUCLEOTIDE SEQUENCE [LARGE SCALE GENOMIC DNA]</scope>
    <source>
        <strain evidence="9">NH9</strain>
    </source>
</reference>
<dbReference type="OrthoDB" id="8586619at2"/>
<dbReference type="RefSeq" id="WP_078197024.1">
    <property type="nucleotide sequence ID" value="NZ_CP017757.2"/>
</dbReference>
<accession>A0A1U9UQ67</accession>
<dbReference type="SUPFAM" id="SSF46689">
    <property type="entry name" value="Homeodomain-like"/>
    <property type="match status" value="1"/>
</dbReference>
<dbReference type="InterPro" id="IPR001647">
    <property type="entry name" value="HTH_TetR"/>
</dbReference>
<dbReference type="GO" id="GO:0003700">
    <property type="term" value="F:DNA-binding transcription factor activity"/>
    <property type="evidence" value="ECO:0007669"/>
    <property type="project" value="TreeGrafter"/>
</dbReference>
<dbReference type="InterPro" id="IPR050109">
    <property type="entry name" value="HTH-type_TetR-like_transc_reg"/>
</dbReference>
<gene>
    <name evidence="8" type="ORF">BJN34_13290</name>
</gene>
<protein>
    <submittedName>
        <fullName evidence="8">TetR family transcriptional regulator</fullName>
    </submittedName>
</protein>
<dbReference type="PANTHER" id="PTHR30055">
    <property type="entry name" value="HTH-TYPE TRANSCRIPTIONAL REGULATOR RUTR"/>
    <property type="match status" value="1"/>
</dbReference>
<evidence type="ECO:0000313" key="9">
    <source>
        <dbReference type="Proteomes" id="UP000189627"/>
    </source>
</evidence>
<dbReference type="Pfam" id="PF00440">
    <property type="entry name" value="TetR_N"/>
    <property type="match status" value="1"/>
</dbReference>
<dbReference type="PANTHER" id="PTHR30055:SF234">
    <property type="entry name" value="HTH-TYPE TRANSCRIPTIONAL REGULATOR BETI"/>
    <property type="match status" value="1"/>
</dbReference>
<dbReference type="InterPro" id="IPR009057">
    <property type="entry name" value="Homeodomain-like_sf"/>
</dbReference>
<feature type="region of interest" description="Disordered" evidence="6">
    <location>
        <begin position="1"/>
        <end position="30"/>
    </location>
</feature>
<organism evidence="8 9">
    <name type="scientific">Cupriavidus necator</name>
    <name type="common">Alcaligenes eutrophus</name>
    <name type="synonym">Ralstonia eutropha</name>
    <dbReference type="NCBI Taxonomy" id="106590"/>
    <lineage>
        <taxon>Bacteria</taxon>
        <taxon>Pseudomonadati</taxon>
        <taxon>Pseudomonadota</taxon>
        <taxon>Betaproteobacteria</taxon>
        <taxon>Burkholderiales</taxon>
        <taxon>Burkholderiaceae</taxon>
        <taxon>Cupriavidus</taxon>
    </lineage>
</organism>
<dbReference type="GO" id="GO:0000976">
    <property type="term" value="F:transcription cis-regulatory region binding"/>
    <property type="evidence" value="ECO:0007669"/>
    <property type="project" value="TreeGrafter"/>
</dbReference>
<evidence type="ECO:0000259" key="7">
    <source>
        <dbReference type="PROSITE" id="PS50977"/>
    </source>
</evidence>
<evidence type="ECO:0000256" key="6">
    <source>
        <dbReference type="SAM" id="MobiDB-lite"/>
    </source>
</evidence>
<dbReference type="Gene3D" id="1.10.357.10">
    <property type="entry name" value="Tetracycline Repressor, domain 2"/>
    <property type="match status" value="1"/>
</dbReference>
<dbReference type="InterPro" id="IPR039538">
    <property type="entry name" value="BetI_C"/>
</dbReference>